<comment type="caution">
    <text evidence="1">The sequence shown here is derived from an EMBL/GenBank/DDBJ whole genome shotgun (WGS) entry which is preliminary data.</text>
</comment>
<dbReference type="Proteomes" id="UP000078348">
    <property type="component" value="Unassembled WGS sequence"/>
</dbReference>
<evidence type="ECO:0000313" key="1">
    <source>
        <dbReference type="EMBL" id="OAO14830.1"/>
    </source>
</evidence>
<reference evidence="1 2" key="1">
    <citation type="submission" date="2016-05" db="EMBL/GenBank/DDBJ databases">
        <title>Nuclear genome of Blastocystis sp. subtype 1 NandII.</title>
        <authorList>
            <person name="Gentekaki E."/>
            <person name="Curtis B."/>
            <person name="Stairs C."/>
            <person name="Eme L."/>
            <person name="Herman E."/>
            <person name="Klimes V."/>
            <person name="Arias M.C."/>
            <person name="Elias M."/>
            <person name="Hilliou F."/>
            <person name="Klute M."/>
            <person name="Malik S.-B."/>
            <person name="Pightling A."/>
            <person name="Rachubinski R."/>
            <person name="Salas D."/>
            <person name="Schlacht A."/>
            <person name="Suga H."/>
            <person name="Archibald J."/>
            <person name="Ball S.G."/>
            <person name="Clark G."/>
            <person name="Dacks J."/>
            <person name="Van Der Giezen M."/>
            <person name="Tsaousis A."/>
            <person name="Roger A."/>
        </authorList>
    </citation>
    <scope>NUCLEOTIDE SEQUENCE [LARGE SCALE GENOMIC DNA]</scope>
    <source>
        <strain evidence="2">ATCC 50177 / NandII</strain>
    </source>
</reference>
<sequence length="224" mass="25109">MIKEVDEVKRGVQDLQSVVTCLKEACDGQPIDNVLSDMEKVAEIINPNFLRKMTVDYTSVLNALISKIENKIREKKGEDVGRKLHEVELLAENVLNDMKSVARILLQRVIKSDLQPHVLAALMNAVCGLEGIAISDWTVAVVIALVQKDEKEAMNVGNLLRLLGLFSEQNARLTQVQVLNLFRTVVKKYGKQLASQKGYLQSLLEGFDQKNALVKLLQKMIEKL</sequence>
<keyword evidence="2" id="KW-1185">Reference proteome</keyword>
<evidence type="ECO:0000313" key="2">
    <source>
        <dbReference type="Proteomes" id="UP000078348"/>
    </source>
</evidence>
<accession>A0A196SCQ4</accession>
<protein>
    <submittedName>
        <fullName evidence="1">Uncharacterized protein</fullName>
    </submittedName>
</protein>
<organism evidence="1 2">
    <name type="scientific">Blastocystis sp. subtype 1 (strain ATCC 50177 / NandII)</name>
    <dbReference type="NCBI Taxonomy" id="478820"/>
    <lineage>
        <taxon>Eukaryota</taxon>
        <taxon>Sar</taxon>
        <taxon>Stramenopiles</taxon>
        <taxon>Bigyra</taxon>
        <taxon>Opalozoa</taxon>
        <taxon>Opalinata</taxon>
        <taxon>Blastocystidae</taxon>
        <taxon>Blastocystis</taxon>
    </lineage>
</organism>
<proteinExistence type="predicted"/>
<dbReference type="AlphaFoldDB" id="A0A196SCQ4"/>
<name>A0A196SCQ4_BLAHN</name>
<dbReference type="EMBL" id="LXWW01000210">
    <property type="protein sequence ID" value="OAO14830.1"/>
    <property type="molecule type" value="Genomic_DNA"/>
</dbReference>
<gene>
    <name evidence="1" type="ORF">AV274_3534</name>
</gene>